<dbReference type="SUPFAM" id="SSF52467">
    <property type="entry name" value="DHS-like NAD/FAD-binding domain"/>
    <property type="match status" value="1"/>
</dbReference>
<evidence type="ECO:0000313" key="1">
    <source>
        <dbReference type="EMBL" id="QMS56882.1"/>
    </source>
</evidence>
<evidence type="ECO:0000313" key="2">
    <source>
        <dbReference type="Proteomes" id="UP000216825"/>
    </source>
</evidence>
<dbReference type="Proteomes" id="UP000216825">
    <property type="component" value="Chromosome"/>
</dbReference>
<gene>
    <name evidence="1" type="ORF">CIB50_0001602</name>
</gene>
<keyword evidence="2" id="KW-1185">Reference proteome</keyword>
<dbReference type="KEGG" id="kvr:CIB50_0001602"/>
<protein>
    <submittedName>
        <fullName evidence="1">Uncharacterized protein</fullName>
    </submittedName>
</protein>
<reference evidence="1" key="2">
    <citation type="submission" date="2020-07" db="EMBL/GenBank/DDBJ databases">
        <title>Genome of starter culture bacteria Kocuria salsicia reveals its technological properties and safety for usage in meat industry.</title>
        <authorList>
            <person name="Michael M."/>
            <person name="Konstantin K."/>
            <person name="Evgenii K."/>
            <person name="Galina S."/>
            <person name="Oksana K."/>
            <person name="Andrei L."/>
        </authorList>
    </citation>
    <scope>NUCLEOTIDE SEQUENCE [LARGE SCALE GENOMIC DNA]</scope>
    <source>
        <strain evidence="1">80</strain>
    </source>
</reference>
<dbReference type="Pfam" id="PF13289">
    <property type="entry name" value="SIR2_2"/>
    <property type="match status" value="1"/>
</dbReference>
<name>A0A7D7Q4E0_KOCVA</name>
<reference evidence="1" key="1">
    <citation type="submission" date="2017-08" db="EMBL/GenBank/DDBJ databases">
        <authorList>
            <person name="Minaev M."/>
            <person name="Kurbakov K.A."/>
            <person name="Solodovnikova G.I."/>
            <person name="Kuznetsova O.A."/>
            <person name="Lisitsyn A.B."/>
        </authorList>
    </citation>
    <scope>NUCLEOTIDE SEQUENCE</scope>
    <source>
        <strain evidence="1">80</strain>
    </source>
</reference>
<dbReference type="Gene3D" id="3.40.50.1220">
    <property type="entry name" value="TPP-binding domain"/>
    <property type="match status" value="1"/>
</dbReference>
<dbReference type="InterPro" id="IPR029035">
    <property type="entry name" value="DHS-like_NAD/FAD-binding_dom"/>
</dbReference>
<dbReference type="AlphaFoldDB" id="A0A7D7Q4E0"/>
<organism evidence="1 2">
    <name type="scientific">Kocuria varians</name>
    <name type="common">Micrococcus varians</name>
    <dbReference type="NCBI Taxonomy" id="1272"/>
    <lineage>
        <taxon>Bacteria</taxon>
        <taxon>Bacillati</taxon>
        <taxon>Actinomycetota</taxon>
        <taxon>Actinomycetes</taxon>
        <taxon>Micrococcales</taxon>
        <taxon>Micrococcaceae</taxon>
        <taxon>Kocuria</taxon>
    </lineage>
</organism>
<dbReference type="EMBL" id="CP059343">
    <property type="protein sequence ID" value="QMS56882.1"/>
    <property type="molecule type" value="Genomic_DNA"/>
</dbReference>
<proteinExistence type="predicted"/>
<accession>A0A7D7Q4E0</accession>
<dbReference type="RefSeq" id="WP_179229858.1">
    <property type="nucleotide sequence ID" value="NZ_CP059343.1"/>
</dbReference>
<sequence>MWITGDVNLPAELLESHADGKLVLFVGAGASMGDPSNLPSFRELARQLADAARVPFDEDKALDLFLGSMPANFETHVHARRIVARPDSSFNPTHSALVRLASAPGRPRIVTTNFDDHLTTASTAALLPDVDVWVGPALPLGDDFSGIVHLHGSVLRPPAQLVLTDRDFGRAYLTDAWATRFLQKMFDEFTVLFVGYSHDDPIMRYLALGLPSKTRRYVLTHLPDDDKWNHLGIVPVPYPAVEHDHSALLAALEEWDRRARMGRLDHQTSMSEIVNAGPPLNPVDEDYVRQRLERADGALEFAQFARSVDWLRWAESVESFQRLFTGGADTEASSVLGNWFGQVYVADPALHGAALQTVQRLVGPPPSFGPVAVRVVGFRLMGALPSVVDGCEVAER</sequence>